<evidence type="ECO:0000259" key="7">
    <source>
        <dbReference type="PROSITE" id="PS50111"/>
    </source>
</evidence>
<keyword evidence="11" id="KW-1185">Reference proteome</keyword>
<evidence type="ECO:0000256" key="2">
    <source>
        <dbReference type="ARBA" id="ARBA00022519"/>
    </source>
</evidence>
<dbReference type="FunFam" id="1.10.287.950:FF:000001">
    <property type="entry name" value="Methyl-accepting chemotaxis sensory transducer"/>
    <property type="match status" value="1"/>
</dbReference>
<dbReference type="Proteomes" id="UP000247551">
    <property type="component" value="Unassembled WGS sequence"/>
</dbReference>
<dbReference type="AlphaFoldDB" id="A0A318V9L1"/>
<feature type="transmembrane region" description="Helical" evidence="6">
    <location>
        <begin position="202"/>
        <end position="227"/>
    </location>
</feature>
<dbReference type="GO" id="GO:0005886">
    <property type="term" value="C:plasma membrane"/>
    <property type="evidence" value="ECO:0007669"/>
    <property type="project" value="UniProtKB-SubCell"/>
</dbReference>
<dbReference type="PROSITE" id="PS50192">
    <property type="entry name" value="T_SNARE"/>
    <property type="match status" value="1"/>
</dbReference>
<comment type="similarity">
    <text evidence="4">Belongs to the methyl-accepting chemotaxis (MCP) protein family.</text>
</comment>
<dbReference type="Pfam" id="PF00672">
    <property type="entry name" value="HAMP"/>
    <property type="match status" value="1"/>
</dbReference>
<evidence type="ECO:0000313" key="10">
    <source>
        <dbReference type="EMBL" id="PYF84610.1"/>
    </source>
</evidence>
<evidence type="ECO:0000259" key="9">
    <source>
        <dbReference type="PROSITE" id="PS50885"/>
    </source>
</evidence>
<dbReference type="InterPro" id="IPR000727">
    <property type="entry name" value="T_SNARE_dom"/>
</dbReference>
<evidence type="ECO:0000256" key="3">
    <source>
        <dbReference type="ARBA" id="ARBA00023224"/>
    </source>
</evidence>
<dbReference type="SMART" id="SM00283">
    <property type="entry name" value="MA"/>
    <property type="match status" value="1"/>
</dbReference>
<comment type="caution">
    <text evidence="10">The sequence shown here is derived from an EMBL/GenBank/DDBJ whole genome shotgun (WGS) entry which is preliminary data.</text>
</comment>
<dbReference type="SUPFAM" id="SSF58104">
    <property type="entry name" value="Methyl-accepting chemotaxis protein (MCP) signaling domain"/>
    <property type="match status" value="1"/>
</dbReference>
<gene>
    <name evidence="10" type="ORF">DFP75_101648</name>
</gene>
<keyword evidence="6" id="KW-0812">Transmembrane</keyword>
<dbReference type="GO" id="GO:0006935">
    <property type="term" value="P:chemotaxis"/>
    <property type="evidence" value="ECO:0007669"/>
    <property type="project" value="InterPro"/>
</dbReference>
<dbReference type="PANTHER" id="PTHR32089:SF120">
    <property type="entry name" value="METHYL-ACCEPTING CHEMOTAXIS PROTEIN TLPQ"/>
    <property type="match status" value="1"/>
</dbReference>
<name>A0A318V9L1_9GAMM</name>
<evidence type="ECO:0000256" key="5">
    <source>
        <dbReference type="PROSITE-ProRule" id="PRU00284"/>
    </source>
</evidence>
<accession>A0A318V9L1</accession>
<evidence type="ECO:0000313" key="11">
    <source>
        <dbReference type="Proteomes" id="UP000247551"/>
    </source>
</evidence>
<dbReference type="PANTHER" id="PTHR32089">
    <property type="entry name" value="METHYL-ACCEPTING CHEMOTAXIS PROTEIN MCPB"/>
    <property type="match status" value="1"/>
</dbReference>
<feature type="domain" description="HAMP" evidence="9">
    <location>
        <begin position="225"/>
        <end position="278"/>
    </location>
</feature>
<keyword evidence="2" id="KW-1003">Cell membrane</keyword>
<sequence>MLKLSVRTKILSLIALFSLVIVGISISSALTSKSVSSELQSLSSQSLQLVKNLEKSRQLLLQQSVEFERGFFQVSIAKSIGGYGVEQVTESANKFKTYTGELLISIENVKSILATLPVHDGLEGLFEQIKALEEQQEVFLASSTETYNWWEKLNTLKANKFRKEAEESLITVNAQMEEIITAINNYSDNVAQAQSSKLDQTIYTSGALAAILIAVGIVVSIIIVNGICRPLIRAVRRAEDIAAGNLAKSQVTRTRKDEIGLLETAMDKLVIQLSSILHDVAESSSMLTNAANDLNRITDESSEMVDRQQEETNFISQAIQEIQSTAVHVSESTTDASQAAHNAETAANEGTAIVTKTIASIQELASEIASSADTINDLQSNTQEISTILNTILGIAEQTNLLALNAAIEAARAGEQGRGFAVVADEVRHLAQNTQNATQEIEKMIALLQSGTSSAVKAMTSSHQRSTDAVNQVKHEEDSLRHINQSVSKIRDMNDRISATAEEQASVTAEVSRNVENITEIASRTTKSIHSISNSAEQLASLATQLSAKISYFKV</sequence>
<dbReference type="CDD" id="cd06225">
    <property type="entry name" value="HAMP"/>
    <property type="match status" value="1"/>
</dbReference>
<keyword evidence="6" id="KW-0472">Membrane</keyword>
<keyword evidence="6" id="KW-1133">Transmembrane helix</keyword>
<dbReference type="RefSeq" id="WP_110572163.1">
    <property type="nucleotide sequence ID" value="NZ_QKLW01000001.1"/>
</dbReference>
<organism evidence="10 11">
    <name type="scientific">Marinomonas alcarazii</name>
    <dbReference type="NCBI Taxonomy" id="491949"/>
    <lineage>
        <taxon>Bacteria</taxon>
        <taxon>Pseudomonadati</taxon>
        <taxon>Pseudomonadota</taxon>
        <taxon>Gammaproteobacteria</taxon>
        <taxon>Oceanospirillales</taxon>
        <taxon>Oceanospirillaceae</taxon>
        <taxon>Marinomonas</taxon>
    </lineage>
</organism>
<dbReference type="PROSITE" id="PS50111">
    <property type="entry name" value="CHEMOTAXIS_TRANSDUC_2"/>
    <property type="match status" value="1"/>
</dbReference>
<dbReference type="Pfam" id="PF00015">
    <property type="entry name" value="MCPsignal"/>
    <property type="match status" value="1"/>
</dbReference>
<dbReference type="PRINTS" id="PR00260">
    <property type="entry name" value="CHEMTRNSDUCR"/>
</dbReference>
<comment type="subcellular location">
    <subcellularLocation>
        <location evidence="1">Cell inner membrane</location>
        <topology evidence="1">Multi-pass membrane protein</topology>
    </subcellularLocation>
</comment>
<feature type="domain" description="Methyl-accepting transducer" evidence="7">
    <location>
        <begin position="283"/>
        <end position="519"/>
    </location>
</feature>
<proteinExistence type="inferred from homology"/>
<dbReference type="EMBL" id="QKLW01000001">
    <property type="protein sequence ID" value="PYF84610.1"/>
    <property type="molecule type" value="Genomic_DNA"/>
</dbReference>
<dbReference type="PROSITE" id="PS50885">
    <property type="entry name" value="HAMP"/>
    <property type="match status" value="1"/>
</dbReference>
<feature type="domain" description="T-SNARE coiled-coil homology" evidence="8">
    <location>
        <begin position="470"/>
        <end position="532"/>
    </location>
</feature>
<evidence type="ECO:0000256" key="1">
    <source>
        <dbReference type="ARBA" id="ARBA00004429"/>
    </source>
</evidence>
<evidence type="ECO:0000256" key="4">
    <source>
        <dbReference type="ARBA" id="ARBA00029447"/>
    </source>
</evidence>
<reference evidence="10 11" key="1">
    <citation type="submission" date="2018-06" db="EMBL/GenBank/DDBJ databases">
        <title>Genomic Encyclopedia of Type Strains, Phase III (KMG-III): the genomes of soil and plant-associated and newly described type strains.</title>
        <authorList>
            <person name="Whitman W."/>
        </authorList>
    </citation>
    <scope>NUCLEOTIDE SEQUENCE [LARGE SCALE GENOMIC DNA]</scope>
    <source>
        <strain evidence="10 11">CECT 7730</strain>
    </source>
</reference>
<evidence type="ECO:0000256" key="6">
    <source>
        <dbReference type="SAM" id="Phobius"/>
    </source>
</evidence>
<dbReference type="GO" id="GO:0007165">
    <property type="term" value="P:signal transduction"/>
    <property type="evidence" value="ECO:0007669"/>
    <property type="project" value="UniProtKB-KW"/>
</dbReference>
<dbReference type="InterPro" id="IPR004089">
    <property type="entry name" value="MCPsignal_dom"/>
</dbReference>
<dbReference type="Gene3D" id="1.10.287.950">
    <property type="entry name" value="Methyl-accepting chemotaxis protein"/>
    <property type="match status" value="1"/>
</dbReference>
<dbReference type="InterPro" id="IPR003660">
    <property type="entry name" value="HAMP_dom"/>
</dbReference>
<keyword evidence="2" id="KW-0997">Cell inner membrane</keyword>
<keyword evidence="3 5" id="KW-0807">Transducer</keyword>
<protein>
    <submittedName>
        <fullName evidence="10">Methyl-accepting chemotaxis protein</fullName>
    </submittedName>
</protein>
<dbReference type="CDD" id="cd11386">
    <property type="entry name" value="MCP_signal"/>
    <property type="match status" value="1"/>
</dbReference>
<dbReference type="GO" id="GO:0004888">
    <property type="term" value="F:transmembrane signaling receptor activity"/>
    <property type="evidence" value="ECO:0007669"/>
    <property type="project" value="InterPro"/>
</dbReference>
<evidence type="ECO:0000259" key="8">
    <source>
        <dbReference type="PROSITE" id="PS50192"/>
    </source>
</evidence>
<dbReference type="InterPro" id="IPR004090">
    <property type="entry name" value="Chemotax_Me-accpt_rcpt"/>
</dbReference>